<accession>A0A7I8VY66</accession>
<dbReference type="Gene3D" id="2.60.120.10">
    <property type="entry name" value="Jelly Rolls"/>
    <property type="match status" value="2"/>
</dbReference>
<dbReference type="AlphaFoldDB" id="A0A7I8VY66"/>
<name>A0A7I8VY66_9ANNE</name>
<dbReference type="Pfam" id="PF00027">
    <property type="entry name" value="cNMP_binding"/>
    <property type="match status" value="1"/>
</dbReference>
<dbReference type="OrthoDB" id="2021138at2759"/>
<organism evidence="2 3">
    <name type="scientific">Dimorphilus gyrociliatus</name>
    <dbReference type="NCBI Taxonomy" id="2664684"/>
    <lineage>
        <taxon>Eukaryota</taxon>
        <taxon>Metazoa</taxon>
        <taxon>Spiralia</taxon>
        <taxon>Lophotrochozoa</taxon>
        <taxon>Annelida</taxon>
        <taxon>Polychaeta</taxon>
        <taxon>Polychaeta incertae sedis</taxon>
        <taxon>Dinophilidae</taxon>
        <taxon>Dimorphilus</taxon>
    </lineage>
</organism>
<dbReference type="PROSITE" id="PS50042">
    <property type="entry name" value="CNMP_BINDING_3"/>
    <property type="match status" value="2"/>
</dbReference>
<protein>
    <submittedName>
        <fullName evidence="2">DgyrCDS9346</fullName>
    </submittedName>
</protein>
<dbReference type="InterPro" id="IPR018490">
    <property type="entry name" value="cNMP-bd_dom_sf"/>
</dbReference>
<dbReference type="EMBL" id="CAJFCJ010000013">
    <property type="protein sequence ID" value="CAD5120787.1"/>
    <property type="molecule type" value="Genomic_DNA"/>
</dbReference>
<evidence type="ECO:0000259" key="1">
    <source>
        <dbReference type="PROSITE" id="PS50042"/>
    </source>
</evidence>
<dbReference type="Proteomes" id="UP000549394">
    <property type="component" value="Unassembled WGS sequence"/>
</dbReference>
<dbReference type="InterPro" id="IPR018488">
    <property type="entry name" value="cNMP-bd_CS"/>
</dbReference>
<dbReference type="PANTHER" id="PTHR23011">
    <property type="entry name" value="CYCLIC NUCLEOTIDE-BINDING DOMAIN CONTAINING PROTEIN"/>
    <property type="match status" value="1"/>
</dbReference>
<gene>
    <name evidence="2" type="ORF">DGYR_LOCUS8825</name>
</gene>
<dbReference type="SMART" id="SM00100">
    <property type="entry name" value="cNMP"/>
    <property type="match status" value="2"/>
</dbReference>
<dbReference type="CDD" id="cd00038">
    <property type="entry name" value="CAP_ED"/>
    <property type="match status" value="2"/>
</dbReference>
<reference evidence="2 3" key="1">
    <citation type="submission" date="2020-08" db="EMBL/GenBank/DDBJ databases">
        <authorList>
            <person name="Hejnol A."/>
        </authorList>
    </citation>
    <scope>NUCLEOTIDE SEQUENCE [LARGE SCALE GENOMIC DNA]</scope>
</reference>
<feature type="domain" description="Cyclic nucleotide-binding" evidence="1">
    <location>
        <begin position="37"/>
        <end position="175"/>
    </location>
</feature>
<keyword evidence="3" id="KW-1185">Reference proteome</keyword>
<feature type="domain" description="Cyclic nucleotide-binding" evidence="1">
    <location>
        <begin position="178"/>
        <end position="322"/>
    </location>
</feature>
<proteinExistence type="predicted"/>
<comment type="caution">
    <text evidence="2">The sequence shown here is derived from an EMBL/GenBank/DDBJ whole genome shotgun (WGS) entry which is preliminary data.</text>
</comment>
<dbReference type="InterPro" id="IPR000595">
    <property type="entry name" value="cNMP-bd_dom"/>
</dbReference>
<evidence type="ECO:0000313" key="2">
    <source>
        <dbReference type="EMBL" id="CAD5120787.1"/>
    </source>
</evidence>
<dbReference type="PANTHER" id="PTHR23011:SF28">
    <property type="entry name" value="CYCLIC NUCLEOTIDE-BINDING DOMAIN CONTAINING PROTEIN"/>
    <property type="match status" value="1"/>
</dbReference>
<sequence length="593" mass="68746">MNSMLKKALELISRLPNERSKNEIAILLPWLRRKGKCLKYLESSELSNLLRNCSYDHVEGNKLIIKQGDIGRSFYIILSGKVSVHIHTSLINEDADDREELDNGLSNDLGKYITSYGEGQCFGEIALISDNAVRNASILSEEETHLLVIDKELFDSTLKTQHERDFREKNEFVRACPLFKDWSSKSRRLMEMSLRKEVFAYDSFIFKQGQPFTGVFFILRGRTKVTTRPSMHEEQYDTILKVKKEKKSIVSQERIRVRRKEGYSAAEKRMKSREIEVCWMEENEIIGDLEMLLNMETYALNVFCKTDTICYYLDKKNIERLIRKAGTTWVMFQNLALSKLDAWLPRKVPLFAKIKEIIAKELPSNEDKQLDKKAETMSELIKLFLNNKTPLIDPCVPGTIYYMTRNAEKARQHMETAKKGAKLQKLPPEIKLERARRQASGKRPRSRRELERLTNRIDTNWMKSQKRVRSNILRPKTAPPKIGDFQPSNDWFDEETSDKSLTNLEFRIANFLADNVKGRGRELVSQVTGLKRFNITGADNVPIAGGTVLIREKKCNYSSNLISDDSHQHIRRFIIPREAYSIATRCLSSPSRR</sequence>
<dbReference type="InterPro" id="IPR014710">
    <property type="entry name" value="RmlC-like_jellyroll"/>
</dbReference>
<dbReference type="PROSITE" id="PS00888">
    <property type="entry name" value="CNMP_BINDING_1"/>
    <property type="match status" value="1"/>
</dbReference>
<evidence type="ECO:0000313" key="3">
    <source>
        <dbReference type="Proteomes" id="UP000549394"/>
    </source>
</evidence>
<dbReference type="SUPFAM" id="SSF51206">
    <property type="entry name" value="cAMP-binding domain-like"/>
    <property type="match status" value="2"/>
</dbReference>